<evidence type="ECO:0000313" key="1">
    <source>
        <dbReference type="EMBL" id="KIK39183.1"/>
    </source>
</evidence>
<dbReference type="InParanoid" id="A0A0D0B5Q6"/>
<organism evidence="1 2">
    <name type="scientific">Suillus luteus UH-Slu-Lm8-n1</name>
    <dbReference type="NCBI Taxonomy" id="930992"/>
    <lineage>
        <taxon>Eukaryota</taxon>
        <taxon>Fungi</taxon>
        <taxon>Dikarya</taxon>
        <taxon>Basidiomycota</taxon>
        <taxon>Agaricomycotina</taxon>
        <taxon>Agaricomycetes</taxon>
        <taxon>Agaricomycetidae</taxon>
        <taxon>Boletales</taxon>
        <taxon>Suillineae</taxon>
        <taxon>Suillaceae</taxon>
        <taxon>Suillus</taxon>
    </lineage>
</organism>
<dbReference type="HOGENOM" id="CLU_2998008_0_0_1"/>
<dbReference type="Proteomes" id="UP000054485">
    <property type="component" value="Unassembled WGS sequence"/>
</dbReference>
<dbReference type="EMBL" id="KN835355">
    <property type="protein sequence ID" value="KIK39183.1"/>
    <property type="molecule type" value="Genomic_DNA"/>
</dbReference>
<protein>
    <submittedName>
        <fullName evidence="1">Uncharacterized protein</fullName>
    </submittedName>
</protein>
<keyword evidence="2" id="KW-1185">Reference proteome</keyword>
<gene>
    <name evidence="1" type="ORF">CY34DRAFT_808567</name>
</gene>
<reference evidence="2" key="2">
    <citation type="submission" date="2015-01" db="EMBL/GenBank/DDBJ databases">
        <title>Evolutionary Origins and Diversification of the Mycorrhizal Mutualists.</title>
        <authorList>
            <consortium name="DOE Joint Genome Institute"/>
            <consortium name="Mycorrhizal Genomics Consortium"/>
            <person name="Kohler A."/>
            <person name="Kuo A."/>
            <person name="Nagy L.G."/>
            <person name="Floudas D."/>
            <person name="Copeland A."/>
            <person name="Barry K.W."/>
            <person name="Cichocki N."/>
            <person name="Veneault-Fourrey C."/>
            <person name="LaButti K."/>
            <person name="Lindquist E.A."/>
            <person name="Lipzen A."/>
            <person name="Lundell T."/>
            <person name="Morin E."/>
            <person name="Murat C."/>
            <person name="Riley R."/>
            <person name="Ohm R."/>
            <person name="Sun H."/>
            <person name="Tunlid A."/>
            <person name="Henrissat B."/>
            <person name="Grigoriev I.V."/>
            <person name="Hibbett D.S."/>
            <person name="Martin F."/>
        </authorList>
    </citation>
    <scope>NUCLEOTIDE SEQUENCE [LARGE SCALE GENOMIC DNA]</scope>
    <source>
        <strain evidence="2">UH-Slu-Lm8-n1</strain>
    </source>
</reference>
<evidence type="ECO:0000313" key="2">
    <source>
        <dbReference type="Proteomes" id="UP000054485"/>
    </source>
</evidence>
<name>A0A0D0B5Q6_9AGAM</name>
<reference evidence="1 2" key="1">
    <citation type="submission" date="2014-04" db="EMBL/GenBank/DDBJ databases">
        <authorList>
            <consortium name="DOE Joint Genome Institute"/>
            <person name="Kuo A."/>
            <person name="Ruytinx J."/>
            <person name="Rineau F."/>
            <person name="Colpaert J."/>
            <person name="Kohler A."/>
            <person name="Nagy L.G."/>
            <person name="Floudas D."/>
            <person name="Copeland A."/>
            <person name="Barry K.W."/>
            <person name="Cichocki N."/>
            <person name="Veneault-Fourrey C."/>
            <person name="LaButti K."/>
            <person name="Lindquist E.A."/>
            <person name="Lipzen A."/>
            <person name="Lundell T."/>
            <person name="Morin E."/>
            <person name="Murat C."/>
            <person name="Sun H."/>
            <person name="Tunlid A."/>
            <person name="Henrissat B."/>
            <person name="Grigoriev I.V."/>
            <person name="Hibbett D.S."/>
            <person name="Martin F."/>
            <person name="Nordberg H.P."/>
            <person name="Cantor M.N."/>
            <person name="Hua S.X."/>
        </authorList>
    </citation>
    <scope>NUCLEOTIDE SEQUENCE [LARGE SCALE GENOMIC DNA]</scope>
    <source>
        <strain evidence="1 2">UH-Slu-Lm8-n1</strain>
    </source>
</reference>
<accession>A0A0D0B5Q6</accession>
<dbReference type="AlphaFoldDB" id="A0A0D0B5Q6"/>
<proteinExistence type="predicted"/>
<sequence length="57" mass="6471">MTRPGFRYFANGISLVSQWTGIYHKEIDHKENYIGGSCRGHTTSVMCPTSLDHLRNS</sequence>